<evidence type="ECO:0000256" key="7">
    <source>
        <dbReference type="ARBA" id="ARBA00023136"/>
    </source>
</evidence>
<sequence length="630" mass="69279">MSAQSDDDKQDTSGRPARAVVGSHRDEEEVFGKAYDPRIVRRIWSFVKPYQSRIFISVAAVLVFTLTQLAIPLVIRYAIDHGMAAGRLDQSVMISAIGAFTAIILINYAASHIQESVVGKVAENVLSDLRRAMFSHLQRVSLSFMDKTEVGRLMSRLQGDVNSMQEFLETSVMSVGDIVLLFGIVSVLLWLDFRLGLLTLSTMPVLFIVRLFWLPRAKVAFMAAHETNSIANGALAEGIHGVRTVQSLERQHVNFDLYDEKVLANLNAHLTSAKYAQVMVPIVDTLTGIAMATVIVVGGSMVLSHSLDVGVMVAFLFYIQRFFDPIRSLTMQYSVMQRAMASGQRISEVLDVPVDVSDRQGAVALSRDMDGSVEFRNVTFGYRQNQPVLKNISFRVNPGETVALVGPTGSGKSSSMALVHRFYDVWSGQVLVGGHDVRDLTQDSLGDQVAMVLQEPFLFSGSVLENIRYHKTGASREEVVRAAQAVGAHDFIENLPDGYDTELEQRGGNLSLGQRQLISFARALVADAKILVLDEATASIDSYTEMLIQKALTKLLEGRTGLVIAHRLATIRGADRIIVLQNGEIVESGNHEQLMARKGLYARLYNMNYASFDDISEGELELDAAVGKAT</sequence>
<dbReference type="PROSITE" id="PS00211">
    <property type="entry name" value="ABC_TRANSPORTER_1"/>
    <property type="match status" value="1"/>
</dbReference>
<feature type="transmembrane region" description="Helical" evidence="9">
    <location>
        <begin position="289"/>
        <end position="319"/>
    </location>
</feature>
<comment type="similarity">
    <text evidence="2">Belongs to the ABC transporter superfamily.</text>
</comment>
<accession>A0ABW4WS83</accession>
<dbReference type="PROSITE" id="PS50893">
    <property type="entry name" value="ABC_TRANSPORTER_2"/>
    <property type="match status" value="1"/>
</dbReference>
<dbReference type="InterPro" id="IPR039421">
    <property type="entry name" value="Type_1_exporter"/>
</dbReference>
<dbReference type="InterPro" id="IPR011527">
    <property type="entry name" value="ABC1_TM_dom"/>
</dbReference>
<dbReference type="Gene3D" id="1.20.1560.10">
    <property type="entry name" value="ABC transporter type 1, transmembrane domain"/>
    <property type="match status" value="1"/>
</dbReference>
<dbReference type="CDD" id="cd18545">
    <property type="entry name" value="ABC_6TM_YknV_like"/>
    <property type="match status" value="1"/>
</dbReference>
<protein>
    <submittedName>
        <fullName evidence="12">ABC transporter ATP-binding protein</fullName>
    </submittedName>
</protein>
<dbReference type="InterPro" id="IPR027417">
    <property type="entry name" value="P-loop_NTPase"/>
</dbReference>
<feature type="transmembrane region" description="Helical" evidence="9">
    <location>
        <begin position="54"/>
        <end position="79"/>
    </location>
</feature>
<dbReference type="Pfam" id="PF00005">
    <property type="entry name" value="ABC_tran"/>
    <property type="match status" value="1"/>
</dbReference>
<comment type="subcellular location">
    <subcellularLocation>
        <location evidence="1">Cell membrane</location>
        <topology evidence="1">Multi-pass membrane protein</topology>
    </subcellularLocation>
</comment>
<keyword evidence="4" id="KW-0547">Nucleotide-binding</keyword>
<keyword evidence="7 9" id="KW-0472">Membrane</keyword>
<dbReference type="SMART" id="SM00382">
    <property type="entry name" value="AAA"/>
    <property type="match status" value="1"/>
</dbReference>
<dbReference type="InterPro" id="IPR003439">
    <property type="entry name" value="ABC_transporter-like_ATP-bd"/>
</dbReference>
<feature type="region of interest" description="Disordered" evidence="8">
    <location>
        <begin position="1"/>
        <end position="24"/>
    </location>
</feature>
<evidence type="ECO:0000256" key="2">
    <source>
        <dbReference type="ARBA" id="ARBA00005417"/>
    </source>
</evidence>
<comment type="caution">
    <text evidence="12">The sequence shown here is derived from an EMBL/GenBank/DDBJ whole genome shotgun (WGS) entry which is preliminary data.</text>
</comment>
<feature type="transmembrane region" description="Helical" evidence="9">
    <location>
        <begin position="91"/>
        <end position="110"/>
    </location>
</feature>
<dbReference type="SUPFAM" id="SSF90123">
    <property type="entry name" value="ABC transporter transmembrane region"/>
    <property type="match status" value="1"/>
</dbReference>
<evidence type="ECO:0000256" key="8">
    <source>
        <dbReference type="SAM" id="MobiDB-lite"/>
    </source>
</evidence>
<keyword evidence="13" id="KW-1185">Reference proteome</keyword>
<feature type="transmembrane region" description="Helical" evidence="9">
    <location>
        <begin position="195"/>
        <end position="213"/>
    </location>
</feature>
<keyword evidence="6 9" id="KW-1133">Transmembrane helix</keyword>
<dbReference type="Pfam" id="PF00664">
    <property type="entry name" value="ABC_membrane"/>
    <property type="match status" value="1"/>
</dbReference>
<feature type="compositionally biased region" description="Basic and acidic residues" evidence="8">
    <location>
        <begin position="1"/>
        <end position="12"/>
    </location>
</feature>
<dbReference type="Gene3D" id="3.40.50.300">
    <property type="entry name" value="P-loop containing nucleotide triphosphate hydrolases"/>
    <property type="match status" value="1"/>
</dbReference>
<evidence type="ECO:0000259" key="10">
    <source>
        <dbReference type="PROSITE" id="PS50893"/>
    </source>
</evidence>
<dbReference type="SUPFAM" id="SSF52540">
    <property type="entry name" value="P-loop containing nucleoside triphosphate hydrolases"/>
    <property type="match status" value="1"/>
</dbReference>
<evidence type="ECO:0000256" key="9">
    <source>
        <dbReference type="SAM" id="Phobius"/>
    </source>
</evidence>
<dbReference type="InterPro" id="IPR036640">
    <property type="entry name" value="ABC1_TM_sf"/>
</dbReference>
<dbReference type="InterPro" id="IPR017871">
    <property type="entry name" value="ABC_transporter-like_CS"/>
</dbReference>
<dbReference type="PROSITE" id="PS50929">
    <property type="entry name" value="ABC_TM1F"/>
    <property type="match status" value="1"/>
</dbReference>
<dbReference type="PANTHER" id="PTHR43394">
    <property type="entry name" value="ATP-DEPENDENT PERMEASE MDL1, MITOCHONDRIAL"/>
    <property type="match status" value="1"/>
</dbReference>
<evidence type="ECO:0000256" key="5">
    <source>
        <dbReference type="ARBA" id="ARBA00022840"/>
    </source>
</evidence>
<evidence type="ECO:0000256" key="4">
    <source>
        <dbReference type="ARBA" id="ARBA00022741"/>
    </source>
</evidence>
<evidence type="ECO:0000259" key="11">
    <source>
        <dbReference type="PROSITE" id="PS50929"/>
    </source>
</evidence>
<evidence type="ECO:0000256" key="6">
    <source>
        <dbReference type="ARBA" id="ARBA00022989"/>
    </source>
</evidence>
<dbReference type="InterPro" id="IPR003593">
    <property type="entry name" value="AAA+_ATPase"/>
</dbReference>
<feature type="domain" description="ABC transporter" evidence="10">
    <location>
        <begin position="373"/>
        <end position="607"/>
    </location>
</feature>
<dbReference type="Proteomes" id="UP001597349">
    <property type="component" value="Unassembled WGS sequence"/>
</dbReference>
<dbReference type="PANTHER" id="PTHR43394:SF1">
    <property type="entry name" value="ATP-BINDING CASSETTE SUB-FAMILY B MEMBER 10, MITOCHONDRIAL"/>
    <property type="match status" value="1"/>
</dbReference>
<feature type="domain" description="ABC transmembrane type-1" evidence="11">
    <location>
        <begin position="55"/>
        <end position="338"/>
    </location>
</feature>
<dbReference type="GO" id="GO:0005524">
    <property type="term" value="F:ATP binding"/>
    <property type="evidence" value="ECO:0007669"/>
    <property type="project" value="UniProtKB-KW"/>
</dbReference>
<dbReference type="EMBL" id="JBHUGY010000080">
    <property type="protein sequence ID" value="MFD2058963.1"/>
    <property type="molecule type" value="Genomic_DNA"/>
</dbReference>
<feature type="transmembrane region" description="Helical" evidence="9">
    <location>
        <begin position="171"/>
        <end position="190"/>
    </location>
</feature>
<dbReference type="RefSeq" id="WP_379027472.1">
    <property type="nucleotide sequence ID" value="NZ_JBHUGY010000080.1"/>
</dbReference>
<keyword evidence="5 12" id="KW-0067">ATP-binding</keyword>
<reference evidence="13" key="1">
    <citation type="journal article" date="2019" name="Int. J. Syst. Evol. Microbiol.">
        <title>The Global Catalogue of Microorganisms (GCM) 10K type strain sequencing project: providing services to taxonomists for standard genome sequencing and annotation.</title>
        <authorList>
            <consortium name="The Broad Institute Genomics Platform"/>
            <consortium name="The Broad Institute Genome Sequencing Center for Infectious Disease"/>
            <person name="Wu L."/>
            <person name="Ma J."/>
        </authorList>
    </citation>
    <scope>NUCLEOTIDE SEQUENCE [LARGE SCALE GENOMIC DNA]</scope>
    <source>
        <strain evidence="13">CGMCC 1.16226</strain>
    </source>
</reference>
<evidence type="ECO:0000313" key="13">
    <source>
        <dbReference type="Proteomes" id="UP001597349"/>
    </source>
</evidence>
<evidence type="ECO:0000256" key="3">
    <source>
        <dbReference type="ARBA" id="ARBA00022692"/>
    </source>
</evidence>
<organism evidence="12 13">
    <name type="scientific">Mesorhizobium calcicola</name>
    <dbReference type="NCBI Taxonomy" id="1300310"/>
    <lineage>
        <taxon>Bacteria</taxon>
        <taxon>Pseudomonadati</taxon>
        <taxon>Pseudomonadota</taxon>
        <taxon>Alphaproteobacteria</taxon>
        <taxon>Hyphomicrobiales</taxon>
        <taxon>Phyllobacteriaceae</taxon>
        <taxon>Mesorhizobium</taxon>
    </lineage>
</organism>
<evidence type="ECO:0000313" key="12">
    <source>
        <dbReference type="EMBL" id="MFD2058963.1"/>
    </source>
</evidence>
<gene>
    <name evidence="12" type="ORF">ACFSQT_39555</name>
</gene>
<keyword evidence="3 9" id="KW-0812">Transmembrane</keyword>
<proteinExistence type="inferred from homology"/>
<name>A0ABW4WS83_9HYPH</name>
<evidence type="ECO:0000256" key="1">
    <source>
        <dbReference type="ARBA" id="ARBA00004651"/>
    </source>
</evidence>